<reference evidence="3" key="2">
    <citation type="submission" date="2011-02" db="EMBL/GenBank/DDBJ databases">
        <title>The complete genome of Fluviicola taffensis DSM 16823.</title>
        <authorList>
            <consortium name="US DOE Joint Genome Institute (JGI-PGF)"/>
            <person name="Lucas S."/>
            <person name="Copeland A."/>
            <person name="Lapidus A."/>
            <person name="Bruce D."/>
            <person name="Goodwin L."/>
            <person name="Pitluck S."/>
            <person name="Kyrpides N."/>
            <person name="Mavromatis K."/>
            <person name="Ivanova N."/>
            <person name="Mikhailova N."/>
            <person name="Pagani I."/>
            <person name="Chertkov O."/>
            <person name="Detter J.C."/>
            <person name="Han C."/>
            <person name="Tapia R."/>
            <person name="Land M."/>
            <person name="Hauser L."/>
            <person name="Markowitz V."/>
            <person name="Cheng J.-F."/>
            <person name="Hugenholtz P."/>
            <person name="Woyke T."/>
            <person name="Wu D."/>
            <person name="Tindall B."/>
            <person name="Pomrenke H.G."/>
            <person name="Brambilla E."/>
            <person name="Klenk H.-P."/>
            <person name="Eisen J.A."/>
        </authorList>
    </citation>
    <scope>NUCLEOTIDE SEQUENCE [LARGE SCALE GENOMIC DNA]</scope>
    <source>
        <strain evidence="3">DSM 16823 / RW262 / RW262</strain>
    </source>
</reference>
<keyword evidence="1" id="KW-0812">Transmembrane</keyword>
<keyword evidence="3" id="KW-1185">Reference proteome</keyword>
<accession>F2IEQ8</accession>
<feature type="transmembrane region" description="Helical" evidence="1">
    <location>
        <begin position="21"/>
        <end position="44"/>
    </location>
</feature>
<evidence type="ECO:0000313" key="3">
    <source>
        <dbReference type="Proteomes" id="UP000007463"/>
    </source>
</evidence>
<dbReference type="RefSeq" id="WP_013688392.1">
    <property type="nucleotide sequence ID" value="NC_015321.1"/>
</dbReference>
<name>F2IEQ8_FLUTR</name>
<evidence type="ECO:0000256" key="1">
    <source>
        <dbReference type="SAM" id="Phobius"/>
    </source>
</evidence>
<feature type="transmembrane region" description="Helical" evidence="1">
    <location>
        <begin position="143"/>
        <end position="164"/>
    </location>
</feature>
<reference evidence="2 3" key="1">
    <citation type="journal article" date="2011" name="Stand. Genomic Sci.">
        <title>Complete genome sequence of the gliding freshwater bacterium Fluviicola taffensis type strain (RW262).</title>
        <authorList>
            <person name="Woyke T."/>
            <person name="Chertkov O."/>
            <person name="Lapidus A."/>
            <person name="Nolan M."/>
            <person name="Lucas S."/>
            <person name="Del Rio T.G."/>
            <person name="Tice H."/>
            <person name="Cheng J.F."/>
            <person name="Tapia R."/>
            <person name="Han C."/>
            <person name="Goodwin L."/>
            <person name="Pitluck S."/>
            <person name="Liolios K."/>
            <person name="Pagani I."/>
            <person name="Ivanova N."/>
            <person name="Huntemann M."/>
            <person name="Mavromatis K."/>
            <person name="Mikhailova N."/>
            <person name="Pati A."/>
            <person name="Chen A."/>
            <person name="Palaniappan K."/>
            <person name="Land M."/>
            <person name="Hauser L."/>
            <person name="Brambilla E.M."/>
            <person name="Rohde M."/>
            <person name="Mwirichia R."/>
            <person name="Sikorski J."/>
            <person name="Tindall B.J."/>
            <person name="Goker M."/>
            <person name="Bristow J."/>
            <person name="Eisen J.A."/>
            <person name="Markowitz V."/>
            <person name="Hugenholtz P."/>
            <person name="Klenk H.P."/>
            <person name="Kyrpides N.C."/>
        </authorList>
    </citation>
    <scope>NUCLEOTIDE SEQUENCE [LARGE SCALE GENOMIC DNA]</scope>
    <source>
        <strain evidence="3">DSM 16823 / RW262 / RW262</strain>
    </source>
</reference>
<dbReference type="HOGENOM" id="CLU_1545359_0_0_10"/>
<keyword evidence="1" id="KW-1133">Transmembrane helix</keyword>
<feature type="transmembrane region" description="Helical" evidence="1">
    <location>
        <begin position="64"/>
        <end position="84"/>
    </location>
</feature>
<organism evidence="2 3">
    <name type="scientific">Fluviicola taffensis (strain DSM 16823 / NCIMB 13979 / RW262)</name>
    <dbReference type="NCBI Taxonomy" id="755732"/>
    <lineage>
        <taxon>Bacteria</taxon>
        <taxon>Pseudomonadati</taxon>
        <taxon>Bacteroidota</taxon>
        <taxon>Flavobacteriia</taxon>
        <taxon>Flavobacteriales</taxon>
        <taxon>Crocinitomicaceae</taxon>
        <taxon>Fluviicola</taxon>
    </lineage>
</organism>
<evidence type="ECO:0000313" key="2">
    <source>
        <dbReference type="EMBL" id="AEA45625.1"/>
    </source>
</evidence>
<gene>
    <name evidence="2" type="ordered locus">Fluta_3656</name>
</gene>
<dbReference type="AlphaFoldDB" id="F2IEQ8"/>
<proteinExistence type="predicted"/>
<dbReference type="KEGG" id="fte:Fluta_3656"/>
<protein>
    <submittedName>
        <fullName evidence="2">Uncharacterized protein</fullName>
    </submittedName>
</protein>
<dbReference type="Proteomes" id="UP000007463">
    <property type="component" value="Chromosome"/>
</dbReference>
<sequence>MSEQPIDNFESLKTEEPKSDLIKILAVTITFFLLFLNVVGGKVVHLWIVEFYGFRHQYPNLVNLNLVVSALAISIIPLIAYRIWLKVPPFKTWKSYLLILLFAISLFVGIFVTGLELILQTGLDYSNSNPLLPTYMFIPRFPFSFDLLFMISAVMSFLTLKWIFRKKSRKVIH</sequence>
<feature type="transmembrane region" description="Helical" evidence="1">
    <location>
        <begin position="96"/>
        <end position="123"/>
    </location>
</feature>
<dbReference type="STRING" id="755732.Fluta_3656"/>
<dbReference type="EMBL" id="CP002542">
    <property type="protein sequence ID" value="AEA45625.1"/>
    <property type="molecule type" value="Genomic_DNA"/>
</dbReference>
<keyword evidence="1" id="KW-0472">Membrane</keyword>